<dbReference type="Pfam" id="PF06902">
    <property type="entry name" value="Fer4_19"/>
    <property type="match status" value="1"/>
</dbReference>
<keyword evidence="1" id="KW-0813">Transport</keyword>
<evidence type="ECO:0000256" key="2">
    <source>
        <dbReference type="ARBA" id="ARBA00022617"/>
    </source>
</evidence>
<reference evidence="9 10" key="1">
    <citation type="submission" date="2020-02" db="EMBL/GenBank/DDBJ databases">
        <title>Acidophilic actinobacteria isolated from forest soil.</title>
        <authorList>
            <person name="Golinska P."/>
        </authorList>
    </citation>
    <scope>NUCLEOTIDE SEQUENCE [LARGE SCALE GENOMIC DNA]</scope>
    <source>
        <strain evidence="9 10">NL8</strain>
    </source>
</reference>
<name>A0ABS5L6N0_9ACTN</name>
<feature type="domain" description="Iron-binding zinc finger CDGSH type" evidence="8">
    <location>
        <begin position="187"/>
        <end position="236"/>
    </location>
</feature>
<dbReference type="InterPro" id="IPR010693">
    <property type="entry name" value="Divergent_4Fe-4S_mono-cluster"/>
</dbReference>
<dbReference type="EMBL" id="JAAFYZ010000309">
    <property type="protein sequence ID" value="MBS2554018.1"/>
    <property type="molecule type" value="Genomic_DNA"/>
</dbReference>
<evidence type="ECO:0000256" key="5">
    <source>
        <dbReference type="ARBA" id="ARBA00023004"/>
    </source>
</evidence>
<keyword evidence="6" id="KW-0411">Iron-sulfur</keyword>
<dbReference type="Pfam" id="PF09360">
    <property type="entry name" value="zf-CDGSH"/>
    <property type="match status" value="2"/>
</dbReference>
<keyword evidence="3" id="KW-0001">2Fe-2S</keyword>
<feature type="region of interest" description="Disordered" evidence="7">
    <location>
        <begin position="41"/>
        <end position="62"/>
    </location>
</feature>
<dbReference type="SMART" id="SM00704">
    <property type="entry name" value="ZnF_CDGSH"/>
    <property type="match status" value="2"/>
</dbReference>
<sequence length="641" mass="69601">MINSDDADPAALLKLLADVRQVQRHITDALSGTDAHIHSHADHADHAGTNAAEPEPEPGPEPELLRSVLIQLADSVIRPLTLLAPSGTDAGTDAGTEASNGADTATAPTEATPAGHRPIDAEVWRLAQAATDLRAAAGAPTQLIEATAALQDLTCRLAASPEETAVRIRQLAELQSNLPNTIQAAADGPYLVTNADTVTTWLGEPLPVRPQLALCRCGASATKPICDGAHATNGFTGAKNPTRVADRRDTYPGQQVTVYDNRGVCAHSGMCTDRLPTVFRQGREPFVAPSGGRMDEIVRAVRACPSGALSFAIEDREAREQVDQNRPPAVEVSKDGPYRVTGSIPLIGPDGEPEPRAEGSSTEHYSLCRCGQSQNKPFCSGMHWYVDFQDPPAPSEPTLFQWCGGLPALTRMTRLFYEKHVPKDPLLAPVFANMSPDHPERVAAWLGETFGGPARYTEDYGGYDRMVSQHMGRGLTEEQRARWAQLIVQSAGEAGLPSDPEFRAAFVSYIEWGSRIALENSQPGAHPPMHMPVPRWWWVCNATPDARVSALAVQTEPEGPVMTLPADNEPISFDKHIKTLFRPMDHQSMKFVFDLWSHDDVSRHAEAILARLRQGSMPCDGAWPKERTDAFERWIQAGKPA</sequence>
<keyword evidence="4" id="KW-0479">Metal-binding</keyword>
<organism evidence="9 10">
    <name type="scientific">Catenulispora pinistramenti</name>
    <dbReference type="NCBI Taxonomy" id="2705254"/>
    <lineage>
        <taxon>Bacteria</taxon>
        <taxon>Bacillati</taxon>
        <taxon>Actinomycetota</taxon>
        <taxon>Actinomycetes</taxon>
        <taxon>Catenulisporales</taxon>
        <taxon>Catenulisporaceae</taxon>
        <taxon>Catenulispora</taxon>
    </lineage>
</organism>
<feature type="domain" description="Iron-binding zinc finger CDGSH type" evidence="8">
    <location>
        <begin position="325"/>
        <end position="389"/>
    </location>
</feature>
<evidence type="ECO:0000313" key="10">
    <source>
        <dbReference type="Proteomes" id="UP000730482"/>
    </source>
</evidence>
<dbReference type="PANTHER" id="PTHR46491">
    <property type="entry name" value="CDGSH IRON SULFUR DOMAIN PROTEIN HOMOLOG"/>
    <property type="match status" value="1"/>
</dbReference>
<dbReference type="InterPro" id="IPR018967">
    <property type="entry name" value="FeS-contain_CDGSH-typ"/>
</dbReference>
<dbReference type="Pfam" id="PF01152">
    <property type="entry name" value="Bac_globin"/>
    <property type="match status" value="1"/>
</dbReference>
<dbReference type="InterPro" id="IPR042216">
    <property type="entry name" value="MitoNEET_CISD"/>
</dbReference>
<dbReference type="SUPFAM" id="SSF46458">
    <property type="entry name" value="Globin-like"/>
    <property type="match status" value="1"/>
</dbReference>
<gene>
    <name evidence="9" type="ORF">KGQ19_44910</name>
</gene>
<keyword evidence="10" id="KW-1185">Reference proteome</keyword>
<dbReference type="Gene3D" id="3.40.5.90">
    <property type="entry name" value="CDGSH iron-sulfur domain, mitoNEET-type"/>
    <property type="match status" value="2"/>
</dbReference>
<dbReference type="Proteomes" id="UP000730482">
    <property type="component" value="Unassembled WGS sequence"/>
</dbReference>
<feature type="compositionally biased region" description="Low complexity" evidence="7">
    <location>
        <begin position="104"/>
        <end position="114"/>
    </location>
</feature>
<dbReference type="InterPro" id="IPR009050">
    <property type="entry name" value="Globin-like_sf"/>
</dbReference>
<feature type="region of interest" description="Disordered" evidence="7">
    <location>
        <begin position="86"/>
        <end position="115"/>
    </location>
</feature>
<keyword evidence="5" id="KW-0408">Iron</keyword>
<proteinExistence type="predicted"/>
<dbReference type="InterPro" id="IPR052950">
    <property type="entry name" value="CISD"/>
</dbReference>
<dbReference type="RefSeq" id="WP_212021118.1">
    <property type="nucleotide sequence ID" value="NZ_JAAFYZ010000309.1"/>
</dbReference>
<comment type="caution">
    <text evidence="9">The sequence shown here is derived from an EMBL/GenBank/DDBJ whole genome shotgun (WGS) entry which is preliminary data.</text>
</comment>
<evidence type="ECO:0000256" key="6">
    <source>
        <dbReference type="ARBA" id="ARBA00023014"/>
    </source>
</evidence>
<accession>A0ABS5L6N0</accession>
<dbReference type="PANTHER" id="PTHR46491:SF3">
    <property type="entry name" value="CDGSH IRON-SULFUR DOMAIN-CONTAINING PROTEIN 3, MITOCHONDRIAL"/>
    <property type="match status" value="1"/>
</dbReference>
<dbReference type="Gene3D" id="1.10.490.10">
    <property type="entry name" value="Globins"/>
    <property type="match status" value="1"/>
</dbReference>
<dbReference type="InterPro" id="IPR001486">
    <property type="entry name" value="Hemoglobin_trunc"/>
</dbReference>
<evidence type="ECO:0000313" key="9">
    <source>
        <dbReference type="EMBL" id="MBS2554018.1"/>
    </source>
</evidence>
<protein>
    <submittedName>
        <fullName evidence="9">CDGSH iron-sulfur domain-containing protein</fullName>
    </submittedName>
</protein>
<dbReference type="CDD" id="cd14775">
    <property type="entry name" value="TrHb2_O-like"/>
    <property type="match status" value="1"/>
</dbReference>
<evidence type="ECO:0000259" key="8">
    <source>
        <dbReference type="SMART" id="SM00704"/>
    </source>
</evidence>
<feature type="region of interest" description="Disordered" evidence="7">
    <location>
        <begin position="318"/>
        <end position="337"/>
    </location>
</feature>
<dbReference type="InterPro" id="IPR012292">
    <property type="entry name" value="Globin/Proto"/>
</dbReference>
<evidence type="ECO:0000256" key="1">
    <source>
        <dbReference type="ARBA" id="ARBA00022448"/>
    </source>
</evidence>
<evidence type="ECO:0000256" key="4">
    <source>
        <dbReference type="ARBA" id="ARBA00022723"/>
    </source>
</evidence>
<evidence type="ECO:0000256" key="3">
    <source>
        <dbReference type="ARBA" id="ARBA00022714"/>
    </source>
</evidence>
<keyword evidence="2" id="KW-0349">Heme</keyword>
<evidence type="ECO:0000256" key="7">
    <source>
        <dbReference type="SAM" id="MobiDB-lite"/>
    </source>
</evidence>